<protein>
    <submittedName>
        <fullName evidence="1">Uncharacterized protein</fullName>
    </submittedName>
</protein>
<proteinExistence type="predicted"/>
<evidence type="ECO:0000313" key="1">
    <source>
        <dbReference type="EMBL" id="ABA52448.1"/>
    </source>
</evidence>
<dbReference type="EMBL" id="CP000125">
    <property type="protein sequence ID" value="ABA52448.1"/>
    <property type="molecule type" value="Genomic_DNA"/>
</dbReference>
<organism evidence="1 2">
    <name type="scientific">Burkholderia pseudomallei (strain 1710b)</name>
    <dbReference type="NCBI Taxonomy" id="320372"/>
    <lineage>
        <taxon>Bacteria</taxon>
        <taxon>Pseudomonadati</taxon>
        <taxon>Pseudomonadota</taxon>
        <taxon>Betaproteobacteria</taxon>
        <taxon>Burkholderiales</taxon>
        <taxon>Burkholderiaceae</taxon>
        <taxon>Burkholderia</taxon>
        <taxon>pseudomallei group</taxon>
    </lineage>
</organism>
<dbReference type="AlphaFoldDB" id="Q3JI72"/>
<reference evidence="1 2" key="1">
    <citation type="submission" date="2005-09" db="EMBL/GenBank/DDBJ databases">
        <authorList>
            <person name="Woods D.E."/>
            <person name="Nierman W.C."/>
        </authorList>
    </citation>
    <scope>NUCLEOTIDE SEQUENCE [LARGE SCALE GENOMIC DNA]</scope>
    <source>
        <strain evidence="1 2">1710b</strain>
    </source>
</reference>
<dbReference type="Proteomes" id="UP000002700">
    <property type="component" value="Chromosome II"/>
</dbReference>
<name>Q3JI72_BURP1</name>
<evidence type="ECO:0000313" key="2">
    <source>
        <dbReference type="Proteomes" id="UP000002700"/>
    </source>
</evidence>
<gene>
    <name evidence="1" type="ordered locus">BURPS1710b_A1574</name>
</gene>
<dbReference type="KEGG" id="bpm:BURPS1710b_A1574"/>
<sequence>MNGEGSDTAFPIAGTAAPRHAMRVACRVSRVACRVSCFVQGAENAERRHATPGRGACIPARDRPESHYNPTFVPMTAPRTMLLLRHAILTALAATACASAHAQTADDAPVAAPACAIAIVTGVGGAATNLREYLAARERDRYRYLADHPLDCRVSEDGRASGCTGLAYLRRERVSVYDDGDDTVQNVVARVDLDHGTYPAIIAVQKRDVRCEQ</sequence>
<accession>Q3JI72</accession>
<dbReference type="HOGENOM" id="CLU_123212_0_0_4"/>
<dbReference type="EnsemblBacteria" id="ABA52448">
    <property type="protein sequence ID" value="ABA52448"/>
    <property type="gene ID" value="BURPS1710b_A1574"/>
</dbReference>